<dbReference type="PANTHER" id="PTHR38926">
    <property type="entry name" value="F-BOX DOMAIN CONTAINING PROTEIN, EXPRESSED"/>
    <property type="match status" value="1"/>
</dbReference>
<accession>A0A2Z6LSZ6</accession>
<protein>
    <recommendedName>
        <fullName evidence="3">Transport inhibitor response 1 domain-containing protein</fullName>
    </recommendedName>
</protein>
<sequence length="177" mass="20043">MMATSSISATEMEIERTTDQPNWLELSKDVTCGQLEDIAFEFYVTDNLLAYIADCSGHLRCMRLVQCARLSEKGFRDVIKKLSFLEELEILFNHQLSEETFELIGQCCPLLKSLEYARLVNRYQILGINDEAFAIAKTMPRLLHLKISGNVLNNDGILAILDGCPLLESLDLTRYGC</sequence>
<evidence type="ECO:0008006" key="3">
    <source>
        <dbReference type="Google" id="ProtNLM"/>
    </source>
</evidence>
<dbReference type="AlphaFoldDB" id="A0A2Z6LSZ6"/>
<dbReference type="SUPFAM" id="SSF52047">
    <property type="entry name" value="RNI-like"/>
    <property type="match status" value="1"/>
</dbReference>
<evidence type="ECO:0000313" key="1">
    <source>
        <dbReference type="EMBL" id="GAU22401.1"/>
    </source>
</evidence>
<name>A0A2Z6LSZ6_TRISU</name>
<evidence type="ECO:0000313" key="2">
    <source>
        <dbReference type="Proteomes" id="UP000242715"/>
    </source>
</evidence>
<proteinExistence type="predicted"/>
<dbReference type="InterPro" id="IPR032675">
    <property type="entry name" value="LRR_dom_sf"/>
</dbReference>
<dbReference type="Gene3D" id="3.80.10.10">
    <property type="entry name" value="Ribonuclease Inhibitor"/>
    <property type="match status" value="1"/>
</dbReference>
<keyword evidence="2" id="KW-1185">Reference proteome</keyword>
<dbReference type="Proteomes" id="UP000242715">
    <property type="component" value="Unassembled WGS sequence"/>
</dbReference>
<dbReference type="PANTHER" id="PTHR38926:SF2">
    <property type="entry name" value="F-BOX_LRR-REPEAT PROTEIN 21-RELATED"/>
    <property type="match status" value="1"/>
</dbReference>
<reference evidence="2" key="1">
    <citation type="journal article" date="2017" name="Front. Plant Sci.">
        <title>Climate Clever Clovers: New Paradigm to Reduce the Environmental Footprint of Ruminants by Breeding Low Methanogenic Forages Utilizing Haplotype Variation.</title>
        <authorList>
            <person name="Kaur P."/>
            <person name="Appels R."/>
            <person name="Bayer P.E."/>
            <person name="Keeble-Gagnere G."/>
            <person name="Wang J."/>
            <person name="Hirakawa H."/>
            <person name="Shirasawa K."/>
            <person name="Vercoe P."/>
            <person name="Stefanova K."/>
            <person name="Durmic Z."/>
            <person name="Nichols P."/>
            <person name="Revell C."/>
            <person name="Isobe S.N."/>
            <person name="Edwards D."/>
            <person name="Erskine W."/>
        </authorList>
    </citation>
    <scope>NUCLEOTIDE SEQUENCE [LARGE SCALE GENOMIC DNA]</scope>
    <source>
        <strain evidence="2">cv. Daliak</strain>
    </source>
</reference>
<gene>
    <name evidence="1" type="ORF">TSUD_122870</name>
</gene>
<dbReference type="EMBL" id="DF973247">
    <property type="protein sequence ID" value="GAU22401.1"/>
    <property type="molecule type" value="Genomic_DNA"/>
</dbReference>
<dbReference type="OrthoDB" id="2095648at2759"/>
<organism evidence="1 2">
    <name type="scientific">Trifolium subterraneum</name>
    <name type="common">Subterranean clover</name>
    <dbReference type="NCBI Taxonomy" id="3900"/>
    <lineage>
        <taxon>Eukaryota</taxon>
        <taxon>Viridiplantae</taxon>
        <taxon>Streptophyta</taxon>
        <taxon>Embryophyta</taxon>
        <taxon>Tracheophyta</taxon>
        <taxon>Spermatophyta</taxon>
        <taxon>Magnoliopsida</taxon>
        <taxon>eudicotyledons</taxon>
        <taxon>Gunneridae</taxon>
        <taxon>Pentapetalae</taxon>
        <taxon>rosids</taxon>
        <taxon>fabids</taxon>
        <taxon>Fabales</taxon>
        <taxon>Fabaceae</taxon>
        <taxon>Papilionoideae</taxon>
        <taxon>50 kb inversion clade</taxon>
        <taxon>NPAAA clade</taxon>
        <taxon>Hologalegina</taxon>
        <taxon>IRL clade</taxon>
        <taxon>Trifolieae</taxon>
        <taxon>Trifolium</taxon>
    </lineage>
</organism>